<dbReference type="PANTHER" id="PTHR46796">
    <property type="entry name" value="HTH-TYPE TRANSCRIPTIONAL ACTIVATOR RHAS-RELATED"/>
    <property type="match status" value="1"/>
</dbReference>
<dbReference type="InterPro" id="IPR037923">
    <property type="entry name" value="HTH-like"/>
</dbReference>
<evidence type="ECO:0000313" key="6">
    <source>
        <dbReference type="EMBL" id="AKU93965.1"/>
    </source>
</evidence>
<feature type="domain" description="HTH araC/xylS-type" evidence="5">
    <location>
        <begin position="207"/>
        <end position="305"/>
    </location>
</feature>
<dbReference type="GO" id="GO:0003700">
    <property type="term" value="F:DNA-binding transcription factor activity"/>
    <property type="evidence" value="ECO:0007669"/>
    <property type="project" value="InterPro"/>
</dbReference>
<dbReference type="RefSeq" id="WP_146645635.1">
    <property type="nucleotide sequence ID" value="NZ_CP012333.1"/>
</dbReference>
<sequence length="313" mass="34786">MHADDPLTHLLDRASLHSELVCRTVGRGRWALALAARPVLVLHHVLDGTCVLRAKDVDQRLLPGDIALVGPHVEHRLDAGDPTIRPVTLERWLANARVEDGERVLGTGRDEARALCGLFYFQHEELASLVRALPPVLYASGRSIEQRPSFDATLVRLREESTMPKLGSSLMQRRLLEMVLVEFVRLLGDTTPARLTALESAEDDVVARAIARMSEELDVEWDVEALAKSVGVSRATLARRFAQVTGLPPIQFHARMRAEEAERLLKETDLPTTQIAESLGWSSVHAFQRAFRRLRNTTPASIRKGQSRSPSTG</sequence>
<dbReference type="InterPro" id="IPR032783">
    <property type="entry name" value="AraC_lig"/>
</dbReference>
<dbReference type="Proteomes" id="UP000064967">
    <property type="component" value="Chromosome"/>
</dbReference>
<dbReference type="PANTHER" id="PTHR46796:SF13">
    <property type="entry name" value="HTH-TYPE TRANSCRIPTIONAL ACTIVATOR RHAS"/>
    <property type="match status" value="1"/>
</dbReference>
<dbReference type="SMART" id="SM00342">
    <property type="entry name" value="HTH_ARAC"/>
    <property type="match status" value="1"/>
</dbReference>
<dbReference type="InterPro" id="IPR018060">
    <property type="entry name" value="HTH_AraC"/>
</dbReference>
<keyword evidence="3" id="KW-0238">DNA-binding</keyword>
<dbReference type="SUPFAM" id="SSF51215">
    <property type="entry name" value="Regulatory protein AraC"/>
    <property type="match status" value="1"/>
</dbReference>
<dbReference type="InterPro" id="IPR050204">
    <property type="entry name" value="AraC_XylS_family_regulators"/>
</dbReference>
<dbReference type="Pfam" id="PF12852">
    <property type="entry name" value="Cupin_6"/>
    <property type="match status" value="1"/>
</dbReference>
<dbReference type="AlphaFoldDB" id="A0A0K1PKA9"/>
<keyword evidence="4" id="KW-0804">Transcription</keyword>
<dbReference type="InterPro" id="IPR009057">
    <property type="entry name" value="Homeodomain-like_sf"/>
</dbReference>
<organism evidence="6 7">
    <name type="scientific">Labilithrix luteola</name>
    <dbReference type="NCBI Taxonomy" id="1391654"/>
    <lineage>
        <taxon>Bacteria</taxon>
        <taxon>Pseudomonadati</taxon>
        <taxon>Myxococcota</taxon>
        <taxon>Polyangia</taxon>
        <taxon>Polyangiales</taxon>
        <taxon>Labilitrichaceae</taxon>
        <taxon>Labilithrix</taxon>
    </lineage>
</organism>
<dbReference type="KEGG" id="llu:AKJ09_00629"/>
<dbReference type="Gene3D" id="1.10.10.60">
    <property type="entry name" value="Homeodomain-like"/>
    <property type="match status" value="1"/>
</dbReference>
<dbReference type="OrthoDB" id="5460636at2"/>
<keyword evidence="2" id="KW-0805">Transcription regulation</keyword>
<evidence type="ECO:0000259" key="5">
    <source>
        <dbReference type="PROSITE" id="PS01124"/>
    </source>
</evidence>
<protein>
    <submittedName>
        <fullName evidence="6">Transcriptional regulator, AraC family</fullName>
    </submittedName>
</protein>
<dbReference type="SUPFAM" id="SSF46689">
    <property type="entry name" value="Homeodomain-like"/>
    <property type="match status" value="2"/>
</dbReference>
<gene>
    <name evidence="6" type="ORF">AKJ09_00629</name>
</gene>
<evidence type="ECO:0000313" key="7">
    <source>
        <dbReference type="Proteomes" id="UP000064967"/>
    </source>
</evidence>
<name>A0A0K1PKA9_9BACT</name>
<evidence type="ECO:0000256" key="3">
    <source>
        <dbReference type="ARBA" id="ARBA00023125"/>
    </source>
</evidence>
<dbReference type="GO" id="GO:0043565">
    <property type="term" value="F:sequence-specific DNA binding"/>
    <property type="evidence" value="ECO:0007669"/>
    <property type="project" value="InterPro"/>
</dbReference>
<evidence type="ECO:0000256" key="1">
    <source>
        <dbReference type="ARBA" id="ARBA00022490"/>
    </source>
</evidence>
<dbReference type="Pfam" id="PF12833">
    <property type="entry name" value="HTH_18"/>
    <property type="match status" value="1"/>
</dbReference>
<dbReference type="STRING" id="1391654.AKJ09_00629"/>
<keyword evidence="1" id="KW-0963">Cytoplasm</keyword>
<accession>A0A0K1PKA9</accession>
<evidence type="ECO:0000256" key="4">
    <source>
        <dbReference type="ARBA" id="ARBA00023163"/>
    </source>
</evidence>
<keyword evidence="7" id="KW-1185">Reference proteome</keyword>
<dbReference type="EMBL" id="CP012333">
    <property type="protein sequence ID" value="AKU93965.1"/>
    <property type="molecule type" value="Genomic_DNA"/>
</dbReference>
<dbReference type="PROSITE" id="PS01124">
    <property type="entry name" value="HTH_ARAC_FAMILY_2"/>
    <property type="match status" value="1"/>
</dbReference>
<evidence type="ECO:0000256" key="2">
    <source>
        <dbReference type="ARBA" id="ARBA00023015"/>
    </source>
</evidence>
<reference evidence="6 7" key="1">
    <citation type="submission" date="2015-08" db="EMBL/GenBank/DDBJ databases">
        <authorList>
            <person name="Babu N.S."/>
            <person name="Beckwith C.J."/>
            <person name="Beseler K.G."/>
            <person name="Brison A."/>
            <person name="Carone J.V."/>
            <person name="Caskin T.P."/>
            <person name="Diamond M."/>
            <person name="Durham M.E."/>
            <person name="Foxe J.M."/>
            <person name="Go M."/>
            <person name="Henderson B.A."/>
            <person name="Jones I.B."/>
            <person name="McGettigan J.A."/>
            <person name="Micheletti S.J."/>
            <person name="Nasrallah M.E."/>
            <person name="Ortiz D."/>
            <person name="Piller C.R."/>
            <person name="Privatt S.R."/>
            <person name="Schneider S.L."/>
            <person name="Sharp S."/>
            <person name="Smith T.C."/>
            <person name="Stanton J.D."/>
            <person name="Ullery H.E."/>
            <person name="Wilson R.J."/>
            <person name="Serrano M.G."/>
            <person name="Buck G."/>
            <person name="Lee V."/>
            <person name="Wang Y."/>
            <person name="Carvalho R."/>
            <person name="Voegtly L."/>
            <person name="Shi R."/>
            <person name="Duckworth R."/>
            <person name="Johnson A."/>
            <person name="Loviza R."/>
            <person name="Walstead R."/>
            <person name="Shah Z."/>
            <person name="Kiflezghi M."/>
            <person name="Wade K."/>
            <person name="Ball S.L."/>
            <person name="Bradley K.W."/>
            <person name="Asai D.J."/>
            <person name="Bowman C.A."/>
            <person name="Russell D.A."/>
            <person name="Pope W.H."/>
            <person name="Jacobs-Sera D."/>
            <person name="Hendrix R.W."/>
            <person name="Hatfull G.F."/>
        </authorList>
    </citation>
    <scope>NUCLEOTIDE SEQUENCE [LARGE SCALE GENOMIC DNA]</scope>
    <source>
        <strain evidence="6 7">DSM 27648</strain>
    </source>
</reference>
<proteinExistence type="predicted"/>